<feature type="region of interest" description="Disordered" evidence="1">
    <location>
        <begin position="87"/>
        <end position="110"/>
    </location>
</feature>
<evidence type="ECO:0000313" key="3">
    <source>
        <dbReference type="Proteomes" id="UP000199558"/>
    </source>
</evidence>
<feature type="compositionally biased region" description="Basic and acidic residues" evidence="1">
    <location>
        <begin position="87"/>
        <end position="106"/>
    </location>
</feature>
<gene>
    <name evidence="2" type="ORF">GA0070622_0927</name>
</gene>
<evidence type="ECO:0000313" key="2">
    <source>
        <dbReference type="EMBL" id="SBT63959.1"/>
    </source>
</evidence>
<evidence type="ECO:0000256" key="1">
    <source>
        <dbReference type="SAM" id="MobiDB-lite"/>
    </source>
</evidence>
<name>A0A1A9B4K7_9ACTN</name>
<sequence length="153" mass="16754">MTDIVAEVPTMGQPQTRNNTEPAKPDHWLTMADELRQVADRIATLAGTPTPPVFGPYVSIYSNYNQEDGERSTPIVDALASAFGVKAETKTEGRGRTRTTNREMRTNHGKVRLVASARIPNPPTRQEKVRSRAELEAKVAELEAQIAQSGGGR</sequence>
<reference evidence="3" key="1">
    <citation type="submission" date="2016-06" db="EMBL/GenBank/DDBJ databases">
        <authorList>
            <person name="Varghese N."/>
            <person name="Submissions Spin"/>
        </authorList>
    </citation>
    <scope>NUCLEOTIDE SEQUENCE [LARGE SCALE GENOMIC DNA]</scope>
    <source>
        <strain evidence="3">DSM 45794</strain>
    </source>
</reference>
<proteinExistence type="predicted"/>
<dbReference type="Proteomes" id="UP000199558">
    <property type="component" value="Unassembled WGS sequence"/>
</dbReference>
<feature type="compositionally biased region" description="Polar residues" evidence="1">
    <location>
        <begin position="12"/>
        <end position="21"/>
    </location>
</feature>
<dbReference type="AlphaFoldDB" id="A0A1A9B4K7"/>
<protein>
    <submittedName>
        <fullName evidence="2">Uncharacterized protein</fullName>
    </submittedName>
</protein>
<dbReference type="STRING" id="946078.GA0070622_0927"/>
<keyword evidence="3" id="KW-1185">Reference proteome</keyword>
<feature type="region of interest" description="Disordered" evidence="1">
    <location>
        <begin position="1"/>
        <end position="26"/>
    </location>
</feature>
<dbReference type="OrthoDB" id="3405951at2"/>
<accession>A0A1A9B4K7</accession>
<dbReference type="RefSeq" id="WP_141684522.1">
    <property type="nucleotide sequence ID" value="NZ_FLRH01000003.1"/>
</dbReference>
<organism evidence="2 3">
    <name type="scientific">Micromonospora sediminicola</name>
    <dbReference type="NCBI Taxonomy" id="946078"/>
    <lineage>
        <taxon>Bacteria</taxon>
        <taxon>Bacillati</taxon>
        <taxon>Actinomycetota</taxon>
        <taxon>Actinomycetes</taxon>
        <taxon>Micromonosporales</taxon>
        <taxon>Micromonosporaceae</taxon>
        <taxon>Micromonospora</taxon>
    </lineage>
</organism>
<dbReference type="EMBL" id="FLRH01000003">
    <property type="protein sequence ID" value="SBT63959.1"/>
    <property type="molecule type" value="Genomic_DNA"/>
</dbReference>